<keyword evidence="1" id="KW-0677">Repeat</keyword>
<dbReference type="GO" id="GO:0034605">
    <property type="term" value="P:cellular response to heat"/>
    <property type="evidence" value="ECO:0007669"/>
    <property type="project" value="TreeGrafter"/>
</dbReference>
<evidence type="ECO:0000256" key="1">
    <source>
        <dbReference type="ARBA" id="ARBA00022737"/>
    </source>
</evidence>
<dbReference type="GO" id="GO:0005524">
    <property type="term" value="F:ATP binding"/>
    <property type="evidence" value="ECO:0007669"/>
    <property type="project" value="UniProtKB-KW"/>
</dbReference>
<dbReference type="CDD" id="cd00009">
    <property type="entry name" value="AAA"/>
    <property type="match status" value="1"/>
</dbReference>
<accession>A0A1E3X8V4</accession>
<protein>
    <submittedName>
        <fullName evidence="6">Negative regulator of genetic competence ClpC/MecB</fullName>
    </submittedName>
</protein>
<reference evidence="6 7" key="1">
    <citation type="submission" date="2016-07" db="EMBL/GenBank/DDBJ databases">
        <title>Draft genome of Scalindua rubra, obtained from a brine-seawater interface in the Red Sea, sheds light on salt adaptation in anammox bacteria.</title>
        <authorList>
            <person name="Speth D.R."/>
            <person name="Lagkouvardos I."/>
            <person name="Wang Y."/>
            <person name="Qian P.-Y."/>
            <person name="Dutilh B.E."/>
            <person name="Jetten M.S."/>
        </authorList>
    </citation>
    <scope>NUCLEOTIDE SEQUENCE [LARGE SCALE GENOMIC DNA]</scope>
    <source>
        <strain evidence="6">BSI-1</strain>
    </source>
</reference>
<evidence type="ECO:0000259" key="5">
    <source>
        <dbReference type="SMART" id="SM00382"/>
    </source>
</evidence>
<evidence type="ECO:0000256" key="3">
    <source>
        <dbReference type="ARBA" id="ARBA00022840"/>
    </source>
</evidence>
<name>A0A1E3X8V4_9BACT</name>
<evidence type="ECO:0000256" key="4">
    <source>
        <dbReference type="ARBA" id="ARBA00023186"/>
    </source>
</evidence>
<dbReference type="GO" id="GO:0005737">
    <property type="term" value="C:cytoplasm"/>
    <property type="evidence" value="ECO:0007669"/>
    <property type="project" value="TreeGrafter"/>
</dbReference>
<dbReference type="Pfam" id="PF17871">
    <property type="entry name" value="AAA_lid_9"/>
    <property type="match status" value="1"/>
</dbReference>
<dbReference type="Pfam" id="PF00004">
    <property type="entry name" value="AAA"/>
    <property type="match status" value="1"/>
</dbReference>
<dbReference type="InterPro" id="IPR027417">
    <property type="entry name" value="P-loop_NTPase"/>
</dbReference>
<dbReference type="PATRIC" id="fig|1872076.5.peg.3341"/>
<dbReference type="Gene3D" id="1.10.1780.10">
    <property type="entry name" value="Clp, N-terminal domain"/>
    <property type="match status" value="1"/>
</dbReference>
<comment type="caution">
    <text evidence="6">The sequence shown here is derived from an EMBL/GenBank/DDBJ whole genome shotgun (WGS) entry which is preliminary data.</text>
</comment>
<dbReference type="SUPFAM" id="SSF81923">
    <property type="entry name" value="Double Clp-N motif"/>
    <property type="match status" value="2"/>
</dbReference>
<dbReference type="InterPro" id="IPR041546">
    <property type="entry name" value="ClpA/ClpB_AAA_lid"/>
</dbReference>
<keyword evidence="4" id="KW-0143">Chaperone</keyword>
<dbReference type="PANTHER" id="PTHR11638:SF18">
    <property type="entry name" value="HEAT SHOCK PROTEIN 104"/>
    <property type="match status" value="1"/>
</dbReference>
<keyword evidence="2" id="KW-0547">Nucleotide-binding</keyword>
<dbReference type="InterPro" id="IPR050130">
    <property type="entry name" value="ClpA_ClpB"/>
</dbReference>
<dbReference type="PROSITE" id="PS00870">
    <property type="entry name" value="CLPAB_1"/>
    <property type="match status" value="1"/>
</dbReference>
<dbReference type="Gene3D" id="3.40.50.300">
    <property type="entry name" value="P-loop containing nucleotide triphosphate hydrolases"/>
    <property type="match status" value="1"/>
</dbReference>
<proteinExistence type="predicted"/>
<keyword evidence="3" id="KW-0067">ATP-binding</keyword>
<dbReference type="InterPro" id="IPR003593">
    <property type="entry name" value="AAA+_ATPase"/>
</dbReference>
<dbReference type="Gene3D" id="1.10.8.60">
    <property type="match status" value="1"/>
</dbReference>
<evidence type="ECO:0000313" key="6">
    <source>
        <dbReference type="EMBL" id="ODS32042.1"/>
    </source>
</evidence>
<evidence type="ECO:0000256" key="2">
    <source>
        <dbReference type="ARBA" id="ARBA00022741"/>
    </source>
</evidence>
<feature type="domain" description="AAA+ ATPase" evidence="5">
    <location>
        <begin position="227"/>
        <end position="371"/>
    </location>
</feature>
<dbReference type="PANTHER" id="PTHR11638">
    <property type="entry name" value="ATP-DEPENDENT CLP PROTEASE"/>
    <property type="match status" value="1"/>
</dbReference>
<dbReference type="GO" id="GO:0016887">
    <property type="term" value="F:ATP hydrolysis activity"/>
    <property type="evidence" value="ECO:0007669"/>
    <property type="project" value="InterPro"/>
</dbReference>
<dbReference type="InterPro" id="IPR036628">
    <property type="entry name" value="Clp_N_dom_sf"/>
</dbReference>
<dbReference type="SUPFAM" id="SSF52540">
    <property type="entry name" value="P-loop containing nucleoside triphosphate hydrolases"/>
    <property type="match status" value="1"/>
</dbReference>
<gene>
    <name evidence="6" type="primary">clpC</name>
    <name evidence="6" type="ORF">SCARUB_02827</name>
</gene>
<dbReference type="SMART" id="SM00382">
    <property type="entry name" value="AAA"/>
    <property type="match status" value="1"/>
</dbReference>
<dbReference type="InterPro" id="IPR003959">
    <property type="entry name" value="ATPase_AAA_core"/>
</dbReference>
<organism evidence="6 7">
    <name type="scientific">Candidatus Scalindua rubra</name>
    <dbReference type="NCBI Taxonomy" id="1872076"/>
    <lineage>
        <taxon>Bacteria</taxon>
        <taxon>Pseudomonadati</taxon>
        <taxon>Planctomycetota</taxon>
        <taxon>Candidatus Brocadiia</taxon>
        <taxon>Candidatus Brocadiales</taxon>
        <taxon>Candidatus Scalinduaceae</taxon>
        <taxon>Candidatus Scalindua</taxon>
    </lineage>
</organism>
<sequence length="487" mass="54184">MNKLSVSAQIAWQIAAGEAAGARHQYIEKEHIFIGICSIEKLFMPDSEKDDLSPQIRKVLQEEHDSVEDVLRGFEFDMTLLRREVRVMVGEGNYKHTERVVHRSEACKKVFNCASELASSIGEISCLHLLAAILEEPGNTIRSVLDKAGVKPEVLHQRVLDHAAKVQKPDKEQKDVDERIEKVKSDTPYHDRYGRNLTREAREGKLGPFKGRRKELLQVIQTLARRSKNNPVLVGEAGVGKTAIVEALAIRITQGKDPQVLEGKRIVELNIGALMGGTKYRGEFEQRLTRIIEEARTHHEVIVFIDEIHNVVGAGRAEGSMDAANILKPALARGDIRCIGATTIAEYRRYIESDSALERRFEKVIVNEPGRNETVEMLKEIRPKWEEHYGIKITVRALEVAVDLSIRFDTDHRLPDKAIDLVVKAGAQTIIPILSMKLGRKGNGVKLEEGTGSAPGGGEVTELTIAEVLSEKVGIPLEVVTGHLKTS</sequence>
<dbReference type="AlphaFoldDB" id="A0A1E3X8V4"/>
<dbReference type="Proteomes" id="UP000094056">
    <property type="component" value="Unassembled WGS sequence"/>
</dbReference>
<dbReference type="EMBL" id="MAYW01000080">
    <property type="protein sequence ID" value="ODS32042.1"/>
    <property type="molecule type" value="Genomic_DNA"/>
</dbReference>
<evidence type="ECO:0000313" key="7">
    <source>
        <dbReference type="Proteomes" id="UP000094056"/>
    </source>
</evidence>
<dbReference type="InterPro" id="IPR018368">
    <property type="entry name" value="ClpA/B_CS1"/>
</dbReference>